<proteinExistence type="predicted"/>
<sequence>MAEKIILPHPLAVSRWKEEKVIKWLRKMHLEDCIPAFEIRHIDGPKLLELTEQKLFTYQDLKIKHRKCHWNLSPASSSGSQVHSSANPRGLLQRKREENPCCDGSRETCSFFLSPLPPPQEKVTFASIFVPVPPIGKSHPTTP</sequence>
<organism evidence="3 4">
    <name type="scientific">Larinioides sclopetarius</name>
    <dbReference type="NCBI Taxonomy" id="280406"/>
    <lineage>
        <taxon>Eukaryota</taxon>
        <taxon>Metazoa</taxon>
        <taxon>Ecdysozoa</taxon>
        <taxon>Arthropoda</taxon>
        <taxon>Chelicerata</taxon>
        <taxon>Arachnida</taxon>
        <taxon>Araneae</taxon>
        <taxon>Araneomorphae</taxon>
        <taxon>Entelegynae</taxon>
        <taxon>Araneoidea</taxon>
        <taxon>Araneidae</taxon>
        <taxon>Larinioides</taxon>
    </lineage>
</organism>
<comment type="caution">
    <text evidence="3">The sequence shown here is derived from an EMBL/GenBank/DDBJ whole genome shotgun (WGS) entry which is preliminary data.</text>
</comment>
<dbReference type="SUPFAM" id="SSF47769">
    <property type="entry name" value="SAM/Pointed domain"/>
    <property type="match status" value="1"/>
</dbReference>
<feature type="compositionally biased region" description="Low complexity" evidence="1">
    <location>
        <begin position="73"/>
        <end position="85"/>
    </location>
</feature>
<dbReference type="EMBL" id="CAXIEN010000091">
    <property type="protein sequence ID" value="CAL1276118.1"/>
    <property type="molecule type" value="Genomic_DNA"/>
</dbReference>
<dbReference type="AlphaFoldDB" id="A0AAV1ZW86"/>
<dbReference type="Gene3D" id="1.10.150.50">
    <property type="entry name" value="Transcription Factor, Ets-1"/>
    <property type="match status" value="1"/>
</dbReference>
<dbReference type="PROSITE" id="PS50105">
    <property type="entry name" value="SAM_DOMAIN"/>
    <property type="match status" value="1"/>
</dbReference>
<dbReference type="Proteomes" id="UP001497382">
    <property type="component" value="Unassembled WGS sequence"/>
</dbReference>
<evidence type="ECO:0000259" key="2">
    <source>
        <dbReference type="PROSITE" id="PS50105"/>
    </source>
</evidence>
<evidence type="ECO:0000313" key="3">
    <source>
        <dbReference type="EMBL" id="CAL1276118.1"/>
    </source>
</evidence>
<reference evidence="3 4" key="1">
    <citation type="submission" date="2024-04" db="EMBL/GenBank/DDBJ databases">
        <authorList>
            <person name="Rising A."/>
            <person name="Reimegard J."/>
            <person name="Sonavane S."/>
            <person name="Akerstrom W."/>
            <person name="Nylinder S."/>
            <person name="Hedman E."/>
            <person name="Kallberg Y."/>
        </authorList>
    </citation>
    <scope>NUCLEOTIDE SEQUENCE [LARGE SCALE GENOMIC DNA]</scope>
</reference>
<name>A0AAV1ZW86_9ARAC</name>
<keyword evidence="4" id="KW-1185">Reference proteome</keyword>
<dbReference type="Pfam" id="PF00536">
    <property type="entry name" value="SAM_1"/>
    <property type="match status" value="1"/>
</dbReference>
<accession>A0AAV1ZW86</accession>
<feature type="region of interest" description="Disordered" evidence="1">
    <location>
        <begin position="72"/>
        <end position="104"/>
    </location>
</feature>
<evidence type="ECO:0000313" key="4">
    <source>
        <dbReference type="Proteomes" id="UP001497382"/>
    </source>
</evidence>
<evidence type="ECO:0000256" key="1">
    <source>
        <dbReference type="SAM" id="MobiDB-lite"/>
    </source>
</evidence>
<dbReference type="InterPro" id="IPR001660">
    <property type="entry name" value="SAM"/>
</dbReference>
<protein>
    <recommendedName>
        <fullName evidence="2">SAM domain-containing protein</fullName>
    </recommendedName>
</protein>
<feature type="domain" description="SAM" evidence="2">
    <location>
        <begin position="16"/>
        <end position="63"/>
    </location>
</feature>
<gene>
    <name evidence="3" type="ORF">LARSCL_LOCUS8463</name>
</gene>
<dbReference type="InterPro" id="IPR013761">
    <property type="entry name" value="SAM/pointed_sf"/>
</dbReference>